<dbReference type="InterPro" id="IPR033876">
    <property type="entry name" value="SAP-like"/>
</dbReference>
<gene>
    <name evidence="9" type="ORF">DASB73_020140</name>
</gene>
<dbReference type="EMBL" id="BTGC01000003">
    <property type="protein sequence ID" value="GMM51056.1"/>
    <property type="molecule type" value="Genomic_DNA"/>
</dbReference>
<dbReference type="AlphaFoldDB" id="A0AAV5RKA8"/>
<proteinExistence type="inferred from homology"/>
<dbReference type="Proteomes" id="UP001362899">
    <property type="component" value="Unassembled WGS sequence"/>
</dbReference>
<organism evidence="9 10">
    <name type="scientific">Starmerella bacillaris</name>
    <name type="common">Yeast</name>
    <name type="synonym">Candida zemplinina</name>
    <dbReference type="NCBI Taxonomy" id="1247836"/>
    <lineage>
        <taxon>Eukaryota</taxon>
        <taxon>Fungi</taxon>
        <taxon>Dikarya</taxon>
        <taxon>Ascomycota</taxon>
        <taxon>Saccharomycotina</taxon>
        <taxon>Dipodascomycetes</taxon>
        <taxon>Dipodascales</taxon>
        <taxon>Trichomonascaceae</taxon>
        <taxon>Starmerella</taxon>
    </lineage>
</organism>
<keyword evidence="2 7" id="KW-0645">Protease</keyword>
<name>A0AAV5RKA8_STABA</name>
<evidence type="ECO:0000259" key="8">
    <source>
        <dbReference type="PROSITE" id="PS51767"/>
    </source>
</evidence>
<evidence type="ECO:0000256" key="5">
    <source>
        <dbReference type="ARBA" id="ARBA00022801"/>
    </source>
</evidence>
<feature type="active site" evidence="6">
    <location>
        <position position="238"/>
    </location>
</feature>
<comment type="similarity">
    <text evidence="1 7">Belongs to the peptidase A1 family.</text>
</comment>
<feature type="active site" evidence="6">
    <location>
        <position position="65"/>
    </location>
</feature>
<dbReference type="Gene3D" id="2.40.70.10">
    <property type="entry name" value="Acid Proteases"/>
    <property type="match status" value="2"/>
</dbReference>
<keyword evidence="5 7" id="KW-0378">Hydrolase</keyword>
<evidence type="ECO:0000313" key="9">
    <source>
        <dbReference type="EMBL" id="GMM51056.1"/>
    </source>
</evidence>
<protein>
    <recommendedName>
        <fullName evidence="8">Peptidase A1 domain-containing protein</fullName>
    </recommendedName>
</protein>
<dbReference type="GO" id="GO:0006508">
    <property type="term" value="P:proteolysis"/>
    <property type="evidence" value="ECO:0007669"/>
    <property type="project" value="UniProtKB-KW"/>
</dbReference>
<keyword evidence="4 7" id="KW-0064">Aspartyl protease</keyword>
<feature type="domain" description="Peptidase A1" evidence="8">
    <location>
        <begin position="47"/>
        <end position="352"/>
    </location>
</feature>
<dbReference type="InterPro" id="IPR001969">
    <property type="entry name" value="Aspartic_peptidase_AS"/>
</dbReference>
<evidence type="ECO:0000256" key="6">
    <source>
        <dbReference type="PIRSR" id="PIRSR601461-1"/>
    </source>
</evidence>
<reference evidence="9 10" key="1">
    <citation type="journal article" date="2023" name="Elife">
        <title>Identification of key yeast species and microbe-microbe interactions impacting larval growth of Drosophila in the wild.</title>
        <authorList>
            <person name="Mure A."/>
            <person name="Sugiura Y."/>
            <person name="Maeda R."/>
            <person name="Honda K."/>
            <person name="Sakurai N."/>
            <person name="Takahashi Y."/>
            <person name="Watada M."/>
            <person name="Katoh T."/>
            <person name="Gotoh A."/>
            <person name="Gotoh Y."/>
            <person name="Taniguchi I."/>
            <person name="Nakamura K."/>
            <person name="Hayashi T."/>
            <person name="Katayama T."/>
            <person name="Uemura T."/>
            <person name="Hattori Y."/>
        </authorList>
    </citation>
    <scope>NUCLEOTIDE SEQUENCE [LARGE SCALE GENOMIC DNA]</scope>
    <source>
        <strain evidence="9 10">SB-73</strain>
    </source>
</reference>
<dbReference type="PANTHER" id="PTHR47966:SF65">
    <property type="entry name" value="ASPARTIC-TYPE ENDOPEPTIDASE"/>
    <property type="match status" value="1"/>
</dbReference>
<sequence>MCRLQPRDKLSGSLFSETLQNTRQQNLRNMDSASCMLGSIENKLTYYMLNISVGTPEKQFMVQVDTGSSDLWIPGRSLHHRGYDPSQSRSFTNLSEAFHIQYAKDSATGYWGTELVRLGNSQYNAITLQMAIVTSAPDPSMGILGIGPIESETSSNLYLNLPHMLAKQKLISKPIYSMYMDKIDSVGGQILFGGIDKAKYKRLTTLPFACDSTISVKTDAIFMNKVQFNQKPIDVLLDTGTSFTYLPEYIVNAIAREFSASYDSDIGLYVIHEHELKKFREGISFRFNDIIVNMPIAELFWPLSWFSLEPSSYLAMSILTSKDSLYVNILGDSFLRNAYVIYDLEKSEVHIGQYFPSTKSNIVPI</sequence>
<dbReference type="InterPro" id="IPR033121">
    <property type="entry name" value="PEPTIDASE_A1"/>
</dbReference>
<dbReference type="CDD" id="cd05474">
    <property type="entry name" value="SAP_like"/>
    <property type="match status" value="1"/>
</dbReference>
<dbReference type="PROSITE" id="PS51767">
    <property type="entry name" value="PEPTIDASE_A1"/>
    <property type="match status" value="1"/>
</dbReference>
<dbReference type="PROSITE" id="PS00141">
    <property type="entry name" value="ASP_PROTEASE"/>
    <property type="match status" value="1"/>
</dbReference>
<accession>A0AAV5RKA8</accession>
<keyword evidence="3" id="KW-0732">Signal</keyword>
<dbReference type="PRINTS" id="PR00792">
    <property type="entry name" value="PEPSIN"/>
</dbReference>
<evidence type="ECO:0000256" key="3">
    <source>
        <dbReference type="ARBA" id="ARBA00022729"/>
    </source>
</evidence>
<dbReference type="InterPro" id="IPR001461">
    <property type="entry name" value="Aspartic_peptidase_A1"/>
</dbReference>
<dbReference type="Pfam" id="PF00026">
    <property type="entry name" value="Asp"/>
    <property type="match status" value="1"/>
</dbReference>
<evidence type="ECO:0000256" key="1">
    <source>
        <dbReference type="ARBA" id="ARBA00007447"/>
    </source>
</evidence>
<evidence type="ECO:0000256" key="4">
    <source>
        <dbReference type="ARBA" id="ARBA00022750"/>
    </source>
</evidence>
<evidence type="ECO:0000256" key="7">
    <source>
        <dbReference type="RuleBase" id="RU000454"/>
    </source>
</evidence>
<evidence type="ECO:0000313" key="10">
    <source>
        <dbReference type="Proteomes" id="UP001362899"/>
    </source>
</evidence>
<dbReference type="InterPro" id="IPR021109">
    <property type="entry name" value="Peptidase_aspartic_dom_sf"/>
</dbReference>
<keyword evidence="10" id="KW-1185">Reference proteome</keyword>
<dbReference type="GO" id="GO:0004190">
    <property type="term" value="F:aspartic-type endopeptidase activity"/>
    <property type="evidence" value="ECO:0007669"/>
    <property type="project" value="UniProtKB-KW"/>
</dbReference>
<evidence type="ECO:0000256" key="2">
    <source>
        <dbReference type="ARBA" id="ARBA00022670"/>
    </source>
</evidence>
<dbReference type="PANTHER" id="PTHR47966">
    <property type="entry name" value="BETA-SITE APP-CLEAVING ENZYME, ISOFORM A-RELATED"/>
    <property type="match status" value="1"/>
</dbReference>
<comment type="caution">
    <text evidence="9">The sequence shown here is derived from an EMBL/GenBank/DDBJ whole genome shotgun (WGS) entry which is preliminary data.</text>
</comment>
<dbReference type="SUPFAM" id="SSF50630">
    <property type="entry name" value="Acid proteases"/>
    <property type="match status" value="1"/>
</dbReference>